<proteinExistence type="predicted"/>
<sequence>MDVYISEEYVAKRRAERRAARAAAAAAAARGGGCREEKAAARADGGALTKRWSGAWAEMSRRPDDDGDGINVEDVVFSYFSA</sequence>
<accession>A0AAV5EC84</accession>
<dbReference type="EMBL" id="BQKI01000074">
    <property type="protein sequence ID" value="GJN19816.1"/>
    <property type="molecule type" value="Genomic_DNA"/>
</dbReference>
<protein>
    <submittedName>
        <fullName evidence="1">Uncharacterized protein</fullName>
    </submittedName>
</protein>
<dbReference type="Proteomes" id="UP001054889">
    <property type="component" value="Unassembled WGS sequence"/>
</dbReference>
<comment type="caution">
    <text evidence="1">The sequence shown here is derived from an EMBL/GenBank/DDBJ whole genome shotgun (WGS) entry which is preliminary data.</text>
</comment>
<dbReference type="AlphaFoldDB" id="A0AAV5EC84"/>
<reference evidence="1" key="2">
    <citation type="submission" date="2021-12" db="EMBL/GenBank/DDBJ databases">
        <title>Resequencing data analysis of finger millet.</title>
        <authorList>
            <person name="Hatakeyama M."/>
            <person name="Aluri S."/>
            <person name="Balachadran M.T."/>
            <person name="Sivarajan S.R."/>
            <person name="Poveda L."/>
            <person name="Shimizu-Inatsugi R."/>
            <person name="Schlapbach R."/>
            <person name="Sreeman S.M."/>
            <person name="Shimizu K.K."/>
        </authorList>
    </citation>
    <scope>NUCLEOTIDE SEQUENCE</scope>
</reference>
<gene>
    <name evidence="1" type="primary">gb07126</name>
    <name evidence="1" type="ORF">PR202_gb07126</name>
</gene>
<evidence type="ECO:0000313" key="1">
    <source>
        <dbReference type="EMBL" id="GJN19816.1"/>
    </source>
</evidence>
<keyword evidence="2" id="KW-1185">Reference proteome</keyword>
<reference evidence="1" key="1">
    <citation type="journal article" date="2018" name="DNA Res.">
        <title>Multiple hybrid de novo genome assembly of finger millet, an orphan allotetraploid crop.</title>
        <authorList>
            <person name="Hatakeyama M."/>
            <person name="Aluri S."/>
            <person name="Balachadran M.T."/>
            <person name="Sivarajan S.R."/>
            <person name="Patrignani A."/>
            <person name="Gruter S."/>
            <person name="Poveda L."/>
            <person name="Shimizu-Inatsugi R."/>
            <person name="Baeten J."/>
            <person name="Francoijs K.J."/>
            <person name="Nataraja K.N."/>
            <person name="Reddy Y.A.N."/>
            <person name="Phadnis S."/>
            <person name="Ravikumar R.L."/>
            <person name="Schlapbach R."/>
            <person name="Sreeman S.M."/>
            <person name="Shimizu K.K."/>
        </authorList>
    </citation>
    <scope>NUCLEOTIDE SEQUENCE</scope>
</reference>
<name>A0AAV5EC84_ELECO</name>
<evidence type="ECO:0000313" key="2">
    <source>
        <dbReference type="Proteomes" id="UP001054889"/>
    </source>
</evidence>
<organism evidence="1 2">
    <name type="scientific">Eleusine coracana subsp. coracana</name>
    <dbReference type="NCBI Taxonomy" id="191504"/>
    <lineage>
        <taxon>Eukaryota</taxon>
        <taxon>Viridiplantae</taxon>
        <taxon>Streptophyta</taxon>
        <taxon>Embryophyta</taxon>
        <taxon>Tracheophyta</taxon>
        <taxon>Spermatophyta</taxon>
        <taxon>Magnoliopsida</taxon>
        <taxon>Liliopsida</taxon>
        <taxon>Poales</taxon>
        <taxon>Poaceae</taxon>
        <taxon>PACMAD clade</taxon>
        <taxon>Chloridoideae</taxon>
        <taxon>Cynodonteae</taxon>
        <taxon>Eleusininae</taxon>
        <taxon>Eleusine</taxon>
    </lineage>
</organism>